<evidence type="ECO:0000313" key="4">
    <source>
        <dbReference type="Proteomes" id="UP001549111"/>
    </source>
</evidence>
<evidence type="ECO:0000313" key="3">
    <source>
        <dbReference type="Proteomes" id="UP000323522"/>
    </source>
</evidence>
<keyword evidence="4" id="KW-1185">Reference proteome</keyword>
<dbReference type="AlphaFoldDB" id="A0A5C1Q277"/>
<dbReference type="GO" id="GO:0004519">
    <property type="term" value="F:endonuclease activity"/>
    <property type="evidence" value="ECO:0007669"/>
    <property type="project" value="UniProtKB-KW"/>
</dbReference>
<accession>A0A5C1Q277</accession>
<evidence type="ECO:0000313" key="1">
    <source>
        <dbReference type="EMBL" id="MET3606045.1"/>
    </source>
</evidence>
<gene>
    <name evidence="1" type="ORF">ABIC99_003880</name>
    <name evidence="2" type="ORF">EWH46_13310</name>
</gene>
<dbReference type="RefSeq" id="WP_149504328.1">
    <property type="nucleotide sequence ID" value="NZ_CP035708.1"/>
</dbReference>
<keyword evidence="2" id="KW-0255">Endonuclease</keyword>
<keyword evidence="2" id="KW-0378">Hydrolase</keyword>
<proteinExistence type="predicted"/>
<evidence type="ECO:0000313" key="2">
    <source>
        <dbReference type="EMBL" id="QEN01657.1"/>
    </source>
</evidence>
<dbReference type="EMBL" id="CP035708">
    <property type="protein sequence ID" value="QEN01657.1"/>
    <property type="molecule type" value="Genomic_DNA"/>
</dbReference>
<dbReference type="Proteomes" id="UP000323522">
    <property type="component" value="Chromosome"/>
</dbReference>
<protein>
    <submittedName>
        <fullName evidence="2">Type I restriction endonuclease subunit M</fullName>
    </submittedName>
</protein>
<dbReference type="EMBL" id="JBEPLS010000031">
    <property type="protein sequence ID" value="MET3606045.1"/>
    <property type="molecule type" value="Genomic_DNA"/>
</dbReference>
<reference evidence="2 3" key="1">
    <citation type="submission" date="2019-02" db="EMBL/GenBank/DDBJ databases">
        <title>Complete Genome Sequence and Methylome Analysis of Sphaerotilus natans subsp. sulfidivorans D-507.</title>
        <authorList>
            <person name="Fomenkov A."/>
            <person name="Gridneva E."/>
            <person name="Smolyakov D."/>
            <person name="Dubinina G."/>
            <person name="Vincze T."/>
            <person name="Grabovich M."/>
            <person name="Roberts R.J."/>
        </authorList>
    </citation>
    <scope>NUCLEOTIDE SEQUENCE [LARGE SCALE GENOMIC DNA]</scope>
    <source>
        <strain evidence="2 3">D-507</strain>
    </source>
</reference>
<sequence length="124" mass="13055">MSQTTTDLGDKPVVLLAVSKPLFALGQVVATPGALELLARHGVEPAELLSRHVAGDWGQLCRDDALANDLAVQHGDRVLSAYVLPLAPASHTGGTGESGEGAERVWIVSEADRSSTCLLLPREY</sequence>
<dbReference type="OrthoDB" id="5522207at2"/>
<name>A0A5C1Q277_9BURK</name>
<reference evidence="1 4" key="2">
    <citation type="submission" date="2024-06" db="EMBL/GenBank/DDBJ databases">
        <title>Genomic Encyclopedia of Type Strains, Phase IV (KMG-IV): sequencing the most valuable type-strain genomes for metagenomic binning, comparative biology and taxonomic classification.</title>
        <authorList>
            <person name="Goeker M."/>
        </authorList>
    </citation>
    <scope>NUCLEOTIDE SEQUENCE [LARGE SCALE GENOMIC DNA]</scope>
    <source>
        <strain evidence="1 4">D-501</strain>
    </source>
</reference>
<dbReference type="Proteomes" id="UP001549111">
    <property type="component" value="Unassembled WGS sequence"/>
</dbReference>
<keyword evidence="2" id="KW-0540">Nuclease</keyword>
<dbReference type="KEGG" id="snn:EWH46_13310"/>
<organism evidence="2 3">
    <name type="scientific">Sphaerotilus sulfidivorans</name>
    <dbReference type="NCBI Taxonomy" id="639200"/>
    <lineage>
        <taxon>Bacteria</taxon>
        <taxon>Pseudomonadati</taxon>
        <taxon>Pseudomonadota</taxon>
        <taxon>Betaproteobacteria</taxon>
        <taxon>Burkholderiales</taxon>
        <taxon>Sphaerotilaceae</taxon>
        <taxon>Sphaerotilus</taxon>
    </lineage>
</organism>